<dbReference type="PROSITE" id="PS50088">
    <property type="entry name" value="ANK_REPEAT"/>
    <property type="match status" value="5"/>
</dbReference>
<sequence length="504" mass="56341">MDDKAASPPEDSQNTETGVNDEQERRRAELLIPENLQRLLADALTYKSPIKDLRTIVRCGGDVNGPVKRGLRPLHYAVHSGNMEGIEFLLEQGANVDAPDDIGYRPIHLCARKGLSEPLRLLIQHGAKVDFFVENEDSSDTSRQLGYLTIEPLNMALENNHLECSRLLLEAGAKPNNHYFLGYEINLVPLENLECLKLLLEFGADPNVFSRCGLSPLMKACRQHNIRAVRLLLEHGAKLDSQPSDRFEQKTAIHYAIQSGSTGITNALLRRGALISRPPGYRYAALHTAIVSDNPEMCDLLLRWEANVEETTDENSTPLQLACATPGLKNRLAIVEKLLGHGANPNANAPFSSYSSPFLSPLTEYMRCETDQVDYDVVHVLILYGARVHFRAASTASRAKDPHGILHCIQHLKKKPEVFHLLVSASTVFDVDSIQAYSSLSPDQRYILLSVCGGPRDLRTLTHLYLRSYLKRTFQESVKKLPLPAMVKQFLLFNPSDNYKNKSE</sequence>
<dbReference type="VEuPathDB" id="VectorBase:BGLB026375"/>
<dbReference type="Proteomes" id="UP000076420">
    <property type="component" value="Unassembled WGS sequence"/>
</dbReference>
<feature type="repeat" description="ANK" evidence="3">
    <location>
        <begin position="212"/>
        <end position="244"/>
    </location>
</feature>
<dbReference type="SUPFAM" id="SSF48403">
    <property type="entry name" value="Ankyrin repeat"/>
    <property type="match status" value="1"/>
</dbReference>
<protein>
    <recommendedName>
        <fullName evidence="5">SOCS box domain-containing protein</fullName>
    </recommendedName>
</protein>
<feature type="region of interest" description="Disordered" evidence="4">
    <location>
        <begin position="1"/>
        <end position="25"/>
    </location>
</feature>
<dbReference type="AlphaFoldDB" id="A0A2C9L2L0"/>
<keyword evidence="1" id="KW-0677">Repeat</keyword>
<dbReference type="VEuPathDB" id="VectorBase:BGLAX_032571"/>
<evidence type="ECO:0000256" key="2">
    <source>
        <dbReference type="ARBA" id="ARBA00023043"/>
    </source>
</evidence>
<dbReference type="RefSeq" id="XP_013075389.2">
    <property type="nucleotide sequence ID" value="XM_013219935.2"/>
</dbReference>
<dbReference type="PANTHER" id="PTHR24126">
    <property type="entry name" value="ANKYRIN REPEAT, PH AND SEC7 DOMAIN CONTAINING PROTEIN SECG-RELATED"/>
    <property type="match status" value="1"/>
</dbReference>
<evidence type="ECO:0000256" key="3">
    <source>
        <dbReference type="PROSITE-ProRule" id="PRU00023"/>
    </source>
</evidence>
<feature type="domain" description="SOCS box" evidence="5">
    <location>
        <begin position="455"/>
        <end position="494"/>
    </location>
</feature>
<dbReference type="SMART" id="SM00248">
    <property type="entry name" value="ANK"/>
    <property type="match status" value="8"/>
</dbReference>
<gene>
    <name evidence="6" type="primary">106061733</name>
</gene>
<dbReference type="InterPro" id="IPR002110">
    <property type="entry name" value="Ankyrin_rpt"/>
</dbReference>
<feature type="compositionally biased region" description="Polar residues" evidence="4">
    <location>
        <begin position="10"/>
        <end position="20"/>
    </location>
</feature>
<reference evidence="6" key="1">
    <citation type="submission" date="2020-05" db="UniProtKB">
        <authorList>
            <consortium name="EnsemblMetazoa"/>
        </authorList>
    </citation>
    <scope>IDENTIFICATION</scope>
    <source>
        <strain evidence="6">BB02</strain>
    </source>
</reference>
<dbReference type="SMART" id="SM00969">
    <property type="entry name" value="SOCS_box"/>
    <property type="match status" value="1"/>
</dbReference>
<dbReference type="Gene3D" id="1.25.40.20">
    <property type="entry name" value="Ankyrin repeat-containing domain"/>
    <property type="match status" value="2"/>
</dbReference>
<dbReference type="KEGG" id="bgt:106061733"/>
<dbReference type="InterPro" id="IPR036770">
    <property type="entry name" value="Ankyrin_rpt-contain_sf"/>
</dbReference>
<dbReference type="InterPro" id="IPR001496">
    <property type="entry name" value="SOCS_box"/>
</dbReference>
<organism evidence="6 7">
    <name type="scientific">Biomphalaria glabrata</name>
    <name type="common">Bloodfluke planorb</name>
    <name type="synonym">Freshwater snail</name>
    <dbReference type="NCBI Taxonomy" id="6526"/>
    <lineage>
        <taxon>Eukaryota</taxon>
        <taxon>Metazoa</taxon>
        <taxon>Spiralia</taxon>
        <taxon>Lophotrochozoa</taxon>
        <taxon>Mollusca</taxon>
        <taxon>Gastropoda</taxon>
        <taxon>Heterobranchia</taxon>
        <taxon>Euthyneura</taxon>
        <taxon>Panpulmonata</taxon>
        <taxon>Hygrophila</taxon>
        <taxon>Lymnaeoidea</taxon>
        <taxon>Planorbidae</taxon>
        <taxon>Biomphalaria</taxon>
    </lineage>
</organism>
<feature type="repeat" description="ANK" evidence="3">
    <location>
        <begin position="69"/>
        <end position="101"/>
    </location>
</feature>
<dbReference type="Pfam" id="PF12796">
    <property type="entry name" value="Ank_2"/>
    <property type="match status" value="3"/>
</dbReference>
<dbReference type="PROSITE" id="PS50297">
    <property type="entry name" value="ANK_REP_REGION"/>
    <property type="match status" value="4"/>
</dbReference>
<evidence type="ECO:0000256" key="4">
    <source>
        <dbReference type="SAM" id="MobiDB-lite"/>
    </source>
</evidence>
<name>A0A2C9L2L0_BIOGL</name>
<dbReference type="EnsemblMetazoa" id="BGLB026375-RB">
    <property type="protein sequence ID" value="BGLB026375-PB"/>
    <property type="gene ID" value="BGLB026375"/>
</dbReference>
<dbReference type="STRING" id="6526.A0A2C9L2L0"/>
<evidence type="ECO:0000259" key="5">
    <source>
        <dbReference type="SMART" id="SM00969"/>
    </source>
</evidence>
<proteinExistence type="predicted"/>
<dbReference type="PANTHER" id="PTHR24126:SF14">
    <property type="entry name" value="ANK_REP_REGION DOMAIN-CONTAINING PROTEIN"/>
    <property type="match status" value="1"/>
</dbReference>
<evidence type="ECO:0000313" key="6">
    <source>
        <dbReference type="EnsemblMetazoa" id="BGLB026375-PA"/>
    </source>
</evidence>
<keyword evidence="2 3" id="KW-0040">ANK repeat</keyword>
<evidence type="ECO:0000313" key="7">
    <source>
        <dbReference type="Proteomes" id="UP000076420"/>
    </source>
</evidence>
<feature type="repeat" description="ANK" evidence="3">
    <location>
        <begin position="248"/>
        <end position="273"/>
    </location>
</feature>
<dbReference type="EnsemblMetazoa" id="BGLB026375-RA">
    <property type="protein sequence ID" value="BGLB026375-PA"/>
    <property type="gene ID" value="BGLB026375"/>
</dbReference>
<feature type="repeat" description="ANK" evidence="3">
    <location>
        <begin position="314"/>
        <end position="350"/>
    </location>
</feature>
<dbReference type="OrthoDB" id="366390at2759"/>
<feature type="repeat" description="ANK" evidence="3">
    <location>
        <begin position="102"/>
        <end position="134"/>
    </location>
</feature>
<accession>A0A2C9L2L0</accession>
<evidence type="ECO:0000256" key="1">
    <source>
        <dbReference type="ARBA" id="ARBA00022737"/>
    </source>
</evidence>
<dbReference type="RefSeq" id="XP_013075390.2">
    <property type="nucleotide sequence ID" value="XM_013219936.2"/>
</dbReference>